<dbReference type="RefSeq" id="WP_238230114.1">
    <property type="nucleotide sequence ID" value="NZ_BPQO01000010.1"/>
</dbReference>
<feature type="compositionally biased region" description="Low complexity" evidence="1">
    <location>
        <begin position="170"/>
        <end position="186"/>
    </location>
</feature>
<dbReference type="SUPFAM" id="SSF52540">
    <property type="entry name" value="P-loop containing nucleoside triphosphate hydrolases"/>
    <property type="match status" value="1"/>
</dbReference>
<dbReference type="Gene3D" id="3.40.50.410">
    <property type="entry name" value="von Willebrand factor, type A domain"/>
    <property type="match status" value="1"/>
</dbReference>
<dbReference type="Proteomes" id="UP001055247">
    <property type="component" value="Unassembled WGS sequence"/>
</dbReference>
<dbReference type="InterPro" id="IPR027417">
    <property type="entry name" value="P-loop_NTPase"/>
</dbReference>
<dbReference type="InterPro" id="IPR041628">
    <property type="entry name" value="ChlI/MoxR_AAA_lid"/>
</dbReference>
<evidence type="ECO:0000259" key="2">
    <source>
        <dbReference type="PROSITE" id="PS50234"/>
    </source>
</evidence>
<dbReference type="Gene3D" id="1.10.8.80">
    <property type="entry name" value="Magnesium chelatase subunit I, C-Terminal domain"/>
    <property type="match status" value="1"/>
</dbReference>
<keyword evidence="4" id="KW-1185">Reference proteome</keyword>
<evidence type="ECO:0000313" key="3">
    <source>
        <dbReference type="EMBL" id="GJD89170.1"/>
    </source>
</evidence>
<dbReference type="NCBIfam" id="NF009943">
    <property type="entry name" value="PRK13406.1"/>
    <property type="match status" value="1"/>
</dbReference>
<reference evidence="3" key="2">
    <citation type="submission" date="2021-08" db="EMBL/GenBank/DDBJ databases">
        <authorList>
            <person name="Tani A."/>
            <person name="Ola A."/>
            <person name="Ogura Y."/>
            <person name="Katsura K."/>
            <person name="Hayashi T."/>
        </authorList>
    </citation>
    <scope>NUCLEOTIDE SEQUENCE</scope>
    <source>
        <strain evidence="3">DSM 16372</strain>
    </source>
</reference>
<evidence type="ECO:0000256" key="1">
    <source>
        <dbReference type="SAM" id="MobiDB-lite"/>
    </source>
</evidence>
<dbReference type="SUPFAM" id="SSF53300">
    <property type="entry name" value="vWA-like"/>
    <property type="match status" value="1"/>
</dbReference>
<gene>
    <name evidence="3" type="primary">bchD</name>
    <name evidence="3" type="ORF">BHAOGJBA_2696</name>
</gene>
<feature type="region of interest" description="Disordered" evidence="1">
    <location>
        <begin position="275"/>
        <end position="323"/>
    </location>
</feature>
<proteinExistence type="predicted"/>
<sequence length="603" mass="60316">METPWTTALRVAALLAADPHGFGGVVVRAGAGPVRDRWLDTLRTLLDARPLRRLPPGTGDDRLIGGLDLPATLALGRPVLGRGLLAEADGGVLVVPMAERTSPATSARLAAALDAGTVAVERDGIGARHPARIGLVLLDEGEGDETVPEALADRLAFRIDLGGIGLGETRAPGARASSSRADGSSAFPPTAERGGSAAAGAGHDVPPYDHEGTPVRDPVATLCTTAAALGIASPRGPLLALRVARRIAGAGAVDAAALAEAARLVLAPRATCLPASEATAPDPDETPQDAADDEARDGSATEPPPDDGPRDEPRDASPGPAPEDLVLSAARAAIPADLLATLAGGASGKAAARAGRFGAGAPDPRRGRPAGARAGDPRRGRLDLVATLRAAAPWQRLRPGPQPVRVRASDLRVRRLVRAPETTTIVCVDASGSAARERLAEAKGAVELMLAEAYARRDRVALVAFRGAGAALVLPPTRALARARRDLAGLPGGGGTPLAAGLDAAAALARGVARGGGRPVVVVLTDGRANVARSGAGGRAAARADAEAAARALAALAVPVLVLDTGAAGEGARALAEAARARYVPLPRADAGALAAAARGAGA</sequence>
<organism evidence="3 4">
    <name type="scientific">Methylobacterium hispanicum</name>
    <dbReference type="NCBI Taxonomy" id="270350"/>
    <lineage>
        <taxon>Bacteria</taxon>
        <taxon>Pseudomonadati</taxon>
        <taxon>Pseudomonadota</taxon>
        <taxon>Alphaproteobacteria</taxon>
        <taxon>Hyphomicrobiales</taxon>
        <taxon>Methylobacteriaceae</taxon>
        <taxon>Methylobacterium</taxon>
    </lineage>
</organism>
<comment type="caution">
    <text evidence="3">The sequence shown here is derived from an EMBL/GenBank/DDBJ whole genome shotgun (WGS) entry which is preliminary data.</text>
</comment>
<dbReference type="Pfam" id="PF13519">
    <property type="entry name" value="VWA_2"/>
    <property type="match status" value="1"/>
</dbReference>
<evidence type="ECO:0000313" key="4">
    <source>
        <dbReference type="Proteomes" id="UP001055247"/>
    </source>
</evidence>
<name>A0AAV4ZMA4_9HYPH</name>
<dbReference type="AlphaFoldDB" id="A0AAV4ZMA4"/>
<reference evidence="3" key="1">
    <citation type="journal article" date="2016" name="Front. Microbiol.">
        <title>Genome Sequence of the Piezophilic, Mesophilic Sulfate-Reducing Bacterium Desulfovibrio indicus J2T.</title>
        <authorList>
            <person name="Cao J."/>
            <person name="Maignien L."/>
            <person name="Shao Z."/>
            <person name="Alain K."/>
            <person name="Jebbar M."/>
        </authorList>
    </citation>
    <scope>NUCLEOTIDE SEQUENCE</scope>
    <source>
        <strain evidence="3">DSM 16372</strain>
    </source>
</reference>
<accession>A0AAV4ZMA4</accession>
<dbReference type="PROSITE" id="PS50234">
    <property type="entry name" value="VWFA"/>
    <property type="match status" value="1"/>
</dbReference>
<dbReference type="PANTHER" id="PTHR43473">
    <property type="entry name" value="MAGNESIUM-CHELATASE SUBUNIT CHLD, CHLOROPLASTIC"/>
    <property type="match status" value="1"/>
</dbReference>
<dbReference type="SMART" id="SM00327">
    <property type="entry name" value="VWA"/>
    <property type="match status" value="1"/>
</dbReference>
<protein>
    <submittedName>
        <fullName evidence="3">Magnesium-chelatase 60 kDa subunit</fullName>
    </submittedName>
</protein>
<feature type="domain" description="VWFA" evidence="2">
    <location>
        <begin position="423"/>
        <end position="579"/>
    </location>
</feature>
<dbReference type="Gene3D" id="3.40.50.300">
    <property type="entry name" value="P-loop containing nucleotide triphosphate hydrolases"/>
    <property type="match status" value="1"/>
</dbReference>
<dbReference type="PANTHER" id="PTHR43473:SF2">
    <property type="entry name" value="MAGNESIUM-CHELATASE SUBUNIT CHLD, CHLOROPLASTIC"/>
    <property type="match status" value="1"/>
</dbReference>
<feature type="region of interest" description="Disordered" evidence="1">
    <location>
        <begin position="354"/>
        <end position="378"/>
    </location>
</feature>
<dbReference type="EMBL" id="BPQO01000010">
    <property type="protein sequence ID" value="GJD89170.1"/>
    <property type="molecule type" value="Genomic_DNA"/>
</dbReference>
<feature type="compositionally biased region" description="Acidic residues" evidence="1">
    <location>
        <begin position="282"/>
        <end position="295"/>
    </location>
</feature>
<feature type="region of interest" description="Disordered" evidence="1">
    <location>
        <begin position="170"/>
        <end position="204"/>
    </location>
</feature>
<dbReference type="InterPro" id="IPR002035">
    <property type="entry name" value="VWF_A"/>
</dbReference>
<dbReference type="InterPro" id="IPR036465">
    <property type="entry name" value="vWFA_dom_sf"/>
</dbReference>
<dbReference type="Pfam" id="PF17863">
    <property type="entry name" value="AAA_lid_2"/>
    <property type="match status" value="1"/>
</dbReference>